<reference evidence="3" key="1">
    <citation type="journal article" date="2014" name="Front. Microbiol.">
        <title>High frequency of phylogenetically diverse reductive dehalogenase-homologous genes in deep subseafloor sedimentary metagenomes.</title>
        <authorList>
            <person name="Kawai M."/>
            <person name="Futagami T."/>
            <person name="Toyoda A."/>
            <person name="Takaki Y."/>
            <person name="Nishi S."/>
            <person name="Hori S."/>
            <person name="Arai W."/>
            <person name="Tsubouchi T."/>
            <person name="Morono Y."/>
            <person name="Uchiyama I."/>
            <person name="Ito T."/>
            <person name="Fujiyama A."/>
            <person name="Inagaki F."/>
            <person name="Takami H."/>
        </authorList>
    </citation>
    <scope>NUCLEOTIDE SEQUENCE</scope>
    <source>
        <strain evidence="3">Expedition CK06-06</strain>
    </source>
</reference>
<dbReference type="SUPFAM" id="SSF52172">
    <property type="entry name" value="CheY-like"/>
    <property type="match status" value="1"/>
</dbReference>
<feature type="non-terminal residue" evidence="3">
    <location>
        <position position="108"/>
    </location>
</feature>
<gene>
    <name evidence="3" type="ORF">S12H4_10547</name>
</gene>
<evidence type="ECO:0000313" key="3">
    <source>
        <dbReference type="EMBL" id="GAI64089.1"/>
    </source>
</evidence>
<evidence type="ECO:0000256" key="1">
    <source>
        <dbReference type="ARBA" id="ARBA00022553"/>
    </source>
</evidence>
<name>X1S8J8_9ZZZZ</name>
<dbReference type="SMART" id="SM00448">
    <property type="entry name" value="REC"/>
    <property type="match status" value="1"/>
</dbReference>
<dbReference type="InterPro" id="IPR050595">
    <property type="entry name" value="Bact_response_regulator"/>
</dbReference>
<proteinExistence type="predicted"/>
<dbReference type="PANTHER" id="PTHR44591">
    <property type="entry name" value="STRESS RESPONSE REGULATOR PROTEIN 1"/>
    <property type="match status" value="1"/>
</dbReference>
<protein>
    <recommendedName>
        <fullName evidence="2">Response regulatory domain-containing protein</fullName>
    </recommendedName>
</protein>
<organism evidence="3">
    <name type="scientific">marine sediment metagenome</name>
    <dbReference type="NCBI Taxonomy" id="412755"/>
    <lineage>
        <taxon>unclassified sequences</taxon>
        <taxon>metagenomes</taxon>
        <taxon>ecological metagenomes</taxon>
    </lineage>
</organism>
<evidence type="ECO:0000259" key="2">
    <source>
        <dbReference type="PROSITE" id="PS50110"/>
    </source>
</evidence>
<dbReference type="CDD" id="cd17574">
    <property type="entry name" value="REC_OmpR"/>
    <property type="match status" value="1"/>
</dbReference>
<comment type="caution">
    <text evidence="3">The sequence shown here is derived from an EMBL/GenBank/DDBJ whole genome shotgun (WGS) entry which is preliminary data.</text>
</comment>
<dbReference type="GO" id="GO:0000160">
    <property type="term" value="P:phosphorelay signal transduction system"/>
    <property type="evidence" value="ECO:0007669"/>
    <property type="project" value="InterPro"/>
</dbReference>
<feature type="domain" description="Response regulatory" evidence="2">
    <location>
        <begin position="6"/>
        <end position="108"/>
    </location>
</feature>
<dbReference type="InterPro" id="IPR001789">
    <property type="entry name" value="Sig_transdc_resp-reg_receiver"/>
</dbReference>
<accession>X1S8J8</accession>
<dbReference type="AlphaFoldDB" id="X1S8J8"/>
<dbReference type="PROSITE" id="PS50110">
    <property type="entry name" value="RESPONSE_REGULATORY"/>
    <property type="match status" value="1"/>
</dbReference>
<dbReference type="Gene3D" id="3.40.50.2300">
    <property type="match status" value="1"/>
</dbReference>
<dbReference type="PANTHER" id="PTHR44591:SF3">
    <property type="entry name" value="RESPONSE REGULATORY DOMAIN-CONTAINING PROTEIN"/>
    <property type="match status" value="1"/>
</dbReference>
<dbReference type="Pfam" id="PF00072">
    <property type="entry name" value="Response_reg"/>
    <property type="match status" value="1"/>
</dbReference>
<dbReference type="EMBL" id="BARW01004531">
    <property type="protein sequence ID" value="GAI64089.1"/>
    <property type="molecule type" value="Genomic_DNA"/>
</dbReference>
<dbReference type="InterPro" id="IPR011006">
    <property type="entry name" value="CheY-like_superfamily"/>
</dbReference>
<keyword evidence="1" id="KW-0597">Phosphoprotein</keyword>
<sequence>MSDKNTILICDDEPDIVNLTERFLQLDSFKTLTCSNGKECLKGLEEKHEEIVLILIDLMMPGLSGFEVLRNIRSKEDYKDIRVVLFTVKSFKEDIEKGKDLGADGYIT</sequence>